<dbReference type="Proteomes" id="UP001159363">
    <property type="component" value="Chromosome 7"/>
</dbReference>
<dbReference type="PROSITE" id="PS51257">
    <property type="entry name" value="PROKAR_LIPOPROTEIN"/>
    <property type="match status" value="1"/>
</dbReference>
<proteinExistence type="predicted"/>
<sequence>MRGGVVWRSPHAGWGSVALAADVSANTPHFMVVGCTRWKAGRQAGRQKFPPRYLLSPHVSLIASICGNDDFLEVSVSRCRCSRTRQRESLLWGGADYSGFHGDSWRMRNVCLAPVYATNHVWSWEHLLAVLVAPQERERTSRSGIYAHEYLRKCRSQFCLELLQTLDTRSLLLRSAPPLTASQYKLSLPPGGGRGWGYALRSFIAQKFLYSGSARLVDYTGGSQTCVRSPGAHHKTLRASADTCIVRRSAAGTRSAAPSCLTLTRCAGRELDLATEIAGFAICGMSQRRPWAVTSIVAAMKGAELGRGFLPCDTGCQSSAAFDTALSIIGGGVGMWLSPAIVAATPSALLGCAHRPLLLVRATCYPASAHTTHCLGSGHHLLYDVNRQRITLSDTGQLTCSLCSTWNPVTNHSSCGGFGPARSGQRPHTPPTAWGPTTTCCMTSTVRGSLSPTPDSLRAHCALPGIRSQTTPVAGGLGPLAQANVLTHRPLLGVRPPPVDHSLLHRTAYVLTVLYLESGHKPLQLRGVWARSLRPTSSHTAHCLGSDHHLLYDVNRQRITLSDTGQLTCSLCFTWNPVTNHSSCGGFGPARSGQRPRTPPTAWGPDTTCCMTSTVRGSLYPTPDSLRAHCALPGIRPQITPVAGGLGPLAQANVRAHRPLFGSGHHLLYDVNRQRITLSDTGQLTCSLCSTGNPATNHSSWGGLGPLAQANVRAHRPLLGVRPPPVDHSLRHRTAYVLTVLYRESGHKSLQLRGVWARSLRPMSAHTAHCLGSGHHLLYDINRQRITLSYTGQLTCSLCSTGNPATNHSSCGGFGPARSGQCPRTPPTAWGPATTCCMTSTVRGSLSPTPDSLRAHCALPGIRPQITPVAGGLGPLAQANVRHTPPTAWGPATTCCMTSTVRGSLSPTPDSLRAHRALPGIRPQTTPVEGGLGPLAQAHFIIRAHCTGTTSHRARCSMPVSITTVVIVVVFVMSAAHQSKPFNTAVVEYARMNGVTSSRGGEHDGEGECRGMSSGARLPSLQQPLRPETHSSASVKHSLPILCYNMLATAFAARLSDMQILNDRYNTDADFFGILKSCRVPLLELTFPSHQPIMISITIVCKYLKSFAVEEGATETFYFQCKSLPILHSSDCARQQLSIGTNITYECLYLQYRALNVAPGRIVFSFGHYNSFDSATQNPHRLSSYPKPHEVLNSEGLSAPAVIQEIHMFEENNFISIVYNVVDKDSNIIYETYNKEGVIILMCVSPVCHAHHVSVLAIHDSGNTMYLHIICIRNLSWLVGSQLIKRTNKKCVISKLRRSLQVTLIFASNRSLFAVLYPLRMVITWNFKITTNNRNWVSSPIANWKHV</sequence>
<accession>A0ABQ9GWY8</accession>
<comment type="caution">
    <text evidence="2">The sequence shown here is derived from an EMBL/GenBank/DDBJ whole genome shotgun (WGS) entry which is preliminary data.</text>
</comment>
<gene>
    <name evidence="2" type="ORF">PR048_020986</name>
</gene>
<evidence type="ECO:0000256" key="1">
    <source>
        <dbReference type="SAM" id="MobiDB-lite"/>
    </source>
</evidence>
<reference evidence="2 3" key="1">
    <citation type="submission" date="2023-02" db="EMBL/GenBank/DDBJ databases">
        <title>LHISI_Scaffold_Assembly.</title>
        <authorList>
            <person name="Stuart O.P."/>
            <person name="Cleave R."/>
            <person name="Magrath M.J.L."/>
            <person name="Mikheyev A.S."/>
        </authorList>
    </citation>
    <scope>NUCLEOTIDE SEQUENCE [LARGE SCALE GENOMIC DNA]</scope>
    <source>
        <strain evidence="2">Daus_M_001</strain>
        <tissue evidence="2">Leg muscle</tissue>
    </source>
</reference>
<evidence type="ECO:0000313" key="2">
    <source>
        <dbReference type="EMBL" id="KAJ8876541.1"/>
    </source>
</evidence>
<organism evidence="2 3">
    <name type="scientific">Dryococelus australis</name>
    <dbReference type="NCBI Taxonomy" id="614101"/>
    <lineage>
        <taxon>Eukaryota</taxon>
        <taxon>Metazoa</taxon>
        <taxon>Ecdysozoa</taxon>
        <taxon>Arthropoda</taxon>
        <taxon>Hexapoda</taxon>
        <taxon>Insecta</taxon>
        <taxon>Pterygota</taxon>
        <taxon>Neoptera</taxon>
        <taxon>Polyneoptera</taxon>
        <taxon>Phasmatodea</taxon>
        <taxon>Verophasmatodea</taxon>
        <taxon>Anareolatae</taxon>
        <taxon>Phasmatidae</taxon>
        <taxon>Eurycanthinae</taxon>
        <taxon>Dryococelus</taxon>
    </lineage>
</organism>
<keyword evidence="3" id="KW-1185">Reference proteome</keyword>
<feature type="region of interest" description="Disordered" evidence="1">
    <location>
        <begin position="995"/>
        <end position="1029"/>
    </location>
</feature>
<dbReference type="EMBL" id="JARBHB010000008">
    <property type="protein sequence ID" value="KAJ8876541.1"/>
    <property type="molecule type" value="Genomic_DNA"/>
</dbReference>
<feature type="compositionally biased region" description="Basic and acidic residues" evidence="1">
    <location>
        <begin position="1000"/>
        <end position="1009"/>
    </location>
</feature>
<evidence type="ECO:0000313" key="3">
    <source>
        <dbReference type="Proteomes" id="UP001159363"/>
    </source>
</evidence>
<name>A0ABQ9GWY8_9NEOP</name>
<protein>
    <submittedName>
        <fullName evidence="2">Uncharacterized protein</fullName>
    </submittedName>
</protein>